<reference evidence="1 2" key="1">
    <citation type="submission" date="2018-03" db="EMBL/GenBank/DDBJ databases">
        <title>Aeromonas veronii whole genome sequencing and analysis.</title>
        <authorList>
            <person name="Xie H."/>
            <person name="Liu T."/>
            <person name="Wang K."/>
        </authorList>
    </citation>
    <scope>NUCLEOTIDE SEQUENCE [LARGE SCALE GENOMIC DNA]</scope>
    <source>
        <strain evidence="1 2">XH.VA.1</strain>
    </source>
</reference>
<accession>A0A2T4MWT6</accession>
<dbReference type="EMBL" id="PZKL01000045">
    <property type="protein sequence ID" value="PTH79048.1"/>
    <property type="molecule type" value="Genomic_DNA"/>
</dbReference>
<proteinExistence type="predicted"/>
<organism evidence="1 2">
    <name type="scientific">Aeromonas veronii</name>
    <dbReference type="NCBI Taxonomy" id="654"/>
    <lineage>
        <taxon>Bacteria</taxon>
        <taxon>Pseudomonadati</taxon>
        <taxon>Pseudomonadota</taxon>
        <taxon>Gammaproteobacteria</taxon>
        <taxon>Aeromonadales</taxon>
        <taxon>Aeromonadaceae</taxon>
        <taxon>Aeromonas</taxon>
    </lineage>
</organism>
<comment type="caution">
    <text evidence="1">The sequence shown here is derived from an EMBL/GenBank/DDBJ whole genome shotgun (WGS) entry which is preliminary data.</text>
</comment>
<dbReference type="AlphaFoldDB" id="A0A2T4MWT6"/>
<name>A0A2T4MWT6_AERVE</name>
<dbReference type="Proteomes" id="UP000241986">
    <property type="component" value="Unassembled WGS sequence"/>
</dbReference>
<sequence>MAVKLAEVYLGSGASQNSQIDDAVRNMEPVSLDFFRELIGEKELNSLNRLDEDETFDDYLSGIHHEDVKFYVGTYRGHVVASLCTYHEHSLFTPRGMEPFKLPVIGNKIEHVLKYVNKDPFAVKDSELPGSFVIHGGDMDSVRDIKENGINHQKTLIGHLGKALYTTMDYKYAMSYAAGDDAGVLLAQIKPTAKIVSDSSPEFMKVQDFMGREDFPEILKQHGIDGIFCRAMDAVAIHNPNAITVIECFDKEDIKKFMKNLEKDGIQITK</sequence>
<gene>
    <name evidence="1" type="ORF">DAA48_21665</name>
</gene>
<evidence type="ECO:0000313" key="1">
    <source>
        <dbReference type="EMBL" id="PTH79048.1"/>
    </source>
</evidence>
<dbReference type="RefSeq" id="WP_107684673.1">
    <property type="nucleotide sequence ID" value="NZ_PZKL01000045.1"/>
</dbReference>
<protein>
    <submittedName>
        <fullName evidence="1">Uncharacterized protein</fullName>
    </submittedName>
</protein>
<evidence type="ECO:0000313" key="2">
    <source>
        <dbReference type="Proteomes" id="UP000241986"/>
    </source>
</evidence>